<sequence length="651" mass="75694">MRYLILLAFNFSVLFVSAVNKEKSEPFWETSPEYSEISSEYTGENVVGLLLDERRDYYHDEEGDMIGTHTMHRKYRLNNEESINNFNKISVSLSDVIEVLEIRARVVKPDGKIVEFDENNIKEIKEEGSGNAYKIFAIDGIEVGDDVEYYVINKVSYENFGRLFVQYDYPFQEVNFEMITPKTILYDFKGYNGIGAVEHTTLDDERNCYTFKRSNVDAIKGEKFAYKTPRRQRIEYRLDYNLGRKLSQSLTWDDAAQRIYEMLYLNNDEKVLKKWISEIGQLPADDVEKVIQIEDFLKRNIFIREFHSPEFDDINFVYENKVTSSRGMAGLMAKLFNYYGIDHQVVLTSERDNVKFDPDFQSWNYLEEYLIYIPEANKYIDPSNYALRLGCFNGMCSANYGLFVELVNIGDFQSAIGKTKYIKATGAEENYHNMYINVVVEVDNAISKVNTWTGFKGLSGGFIGLIYQMADEEQKKNMLKSLMTIEAPETDITLLERNEPQEGQDMMADAEMVIHSEVETNTFVEEAGNKLLLHIGNTIGPQVEMYFEDERNPVAENQFNRSYYREIEFRVPDGYKIKNPEASVISVVEKEGEEPIFIFDSKYTYEGQQYKVIIDEYYKEIYVPEEHFEGFKNVVNAAADFNKVVLVLEPI</sequence>
<comment type="caution">
    <text evidence="3">The sequence shown here is derived from an EMBL/GenBank/DDBJ whole genome shotgun (WGS) entry which is preliminary data.</text>
</comment>
<evidence type="ECO:0000256" key="1">
    <source>
        <dbReference type="SAM" id="SignalP"/>
    </source>
</evidence>
<feature type="domain" description="DUF3857" evidence="2">
    <location>
        <begin position="68"/>
        <end position="219"/>
    </location>
</feature>
<name>A0ABS5JY71_9BACT</name>
<feature type="chain" id="PRO_5047172858" evidence="1">
    <location>
        <begin position="19"/>
        <end position="651"/>
    </location>
</feature>
<evidence type="ECO:0000313" key="3">
    <source>
        <dbReference type="EMBL" id="MBS2099825.1"/>
    </source>
</evidence>
<keyword evidence="4" id="KW-1185">Reference proteome</keyword>
<proteinExistence type="predicted"/>
<dbReference type="RefSeq" id="WP_212217066.1">
    <property type="nucleotide sequence ID" value="NZ_JAGUCO010000015.1"/>
</dbReference>
<dbReference type="EMBL" id="JAGUCO010000015">
    <property type="protein sequence ID" value="MBS2099825.1"/>
    <property type="molecule type" value="Genomic_DNA"/>
</dbReference>
<reference evidence="3 4" key="1">
    <citation type="journal article" date="2015" name="Int. J. Syst. Evol. Microbiol.">
        <title>Carboxylicivirga linearis sp. nov., isolated from a sea cucumber culture pond.</title>
        <authorList>
            <person name="Wang F.Q."/>
            <person name="Zhou Y.X."/>
            <person name="Lin X.Z."/>
            <person name="Chen G.J."/>
            <person name="Du Z.J."/>
        </authorList>
    </citation>
    <scope>NUCLEOTIDE SEQUENCE [LARGE SCALE GENOMIC DNA]</scope>
    <source>
        <strain evidence="3 4">FB218</strain>
    </source>
</reference>
<dbReference type="Gene3D" id="2.60.40.3140">
    <property type="match status" value="1"/>
</dbReference>
<gene>
    <name evidence="3" type="ORF">KEM10_16160</name>
</gene>
<accession>A0ABS5JY71</accession>
<evidence type="ECO:0000313" key="4">
    <source>
        <dbReference type="Proteomes" id="UP000708576"/>
    </source>
</evidence>
<dbReference type="InterPro" id="IPR024618">
    <property type="entry name" value="DUF3857"/>
</dbReference>
<protein>
    <submittedName>
        <fullName evidence="3">DUF3857 domain-containing protein</fullName>
    </submittedName>
</protein>
<feature type="signal peptide" evidence="1">
    <location>
        <begin position="1"/>
        <end position="18"/>
    </location>
</feature>
<evidence type="ECO:0000259" key="2">
    <source>
        <dbReference type="Pfam" id="PF12969"/>
    </source>
</evidence>
<dbReference type="Proteomes" id="UP000708576">
    <property type="component" value="Unassembled WGS sequence"/>
</dbReference>
<keyword evidence="1" id="KW-0732">Signal</keyword>
<dbReference type="Pfam" id="PF12969">
    <property type="entry name" value="DUF3857"/>
    <property type="match status" value="1"/>
</dbReference>
<organism evidence="3 4">
    <name type="scientific">Carboxylicivirga linearis</name>
    <dbReference type="NCBI Taxonomy" id="1628157"/>
    <lineage>
        <taxon>Bacteria</taxon>
        <taxon>Pseudomonadati</taxon>
        <taxon>Bacteroidota</taxon>
        <taxon>Bacteroidia</taxon>
        <taxon>Marinilabiliales</taxon>
        <taxon>Marinilabiliaceae</taxon>
        <taxon>Carboxylicivirga</taxon>
    </lineage>
</organism>